<comment type="similarity">
    <text evidence="1">Belongs to the ribosome-inactivating protein family.</text>
</comment>
<evidence type="ECO:0000256" key="1">
    <source>
        <dbReference type="RuleBase" id="RU004915"/>
    </source>
</evidence>
<dbReference type="Gramene" id="TVU04495">
    <property type="protein sequence ID" value="TVU04495"/>
    <property type="gene ID" value="EJB05_47606"/>
</dbReference>
<dbReference type="GO" id="GO:0017148">
    <property type="term" value="P:negative regulation of translation"/>
    <property type="evidence" value="ECO:0007669"/>
    <property type="project" value="UniProtKB-KW"/>
</dbReference>
<organism evidence="3 4">
    <name type="scientific">Eragrostis curvula</name>
    <name type="common">weeping love grass</name>
    <dbReference type="NCBI Taxonomy" id="38414"/>
    <lineage>
        <taxon>Eukaryota</taxon>
        <taxon>Viridiplantae</taxon>
        <taxon>Streptophyta</taxon>
        <taxon>Embryophyta</taxon>
        <taxon>Tracheophyta</taxon>
        <taxon>Spermatophyta</taxon>
        <taxon>Magnoliopsida</taxon>
        <taxon>Liliopsida</taxon>
        <taxon>Poales</taxon>
        <taxon>Poaceae</taxon>
        <taxon>PACMAD clade</taxon>
        <taxon>Chloridoideae</taxon>
        <taxon>Eragrostideae</taxon>
        <taxon>Eragrostidinae</taxon>
        <taxon>Eragrostis</taxon>
    </lineage>
</organism>
<proteinExistence type="inferred from homology"/>
<dbReference type="InterPro" id="IPR036041">
    <property type="entry name" value="Ribosome-inact_prot_sf"/>
</dbReference>
<keyword evidence="1" id="KW-0611">Plant defense</keyword>
<dbReference type="InterPro" id="IPR016138">
    <property type="entry name" value="Ribosome_inactivat_prot_sub1"/>
</dbReference>
<reference evidence="3 4" key="1">
    <citation type="journal article" date="2019" name="Sci. Rep.">
        <title>A high-quality genome of Eragrostis curvula grass provides insights into Poaceae evolution and supports new strategies to enhance forage quality.</title>
        <authorList>
            <person name="Carballo J."/>
            <person name="Santos B.A.C.M."/>
            <person name="Zappacosta D."/>
            <person name="Garbus I."/>
            <person name="Selva J.P."/>
            <person name="Gallo C.A."/>
            <person name="Diaz A."/>
            <person name="Albertini E."/>
            <person name="Caccamo M."/>
            <person name="Echenique V."/>
        </authorList>
    </citation>
    <scope>NUCLEOTIDE SEQUENCE [LARGE SCALE GENOMIC DNA]</scope>
    <source>
        <strain evidence="4">cv. Victoria</strain>
        <tissue evidence="3">Leaf</tissue>
    </source>
</reference>
<dbReference type="GO" id="GO:0090729">
    <property type="term" value="F:toxin activity"/>
    <property type="evidence" value="ECO:0007669"/>
    <property type="project" value="UniProtKB-KW"/>
</dbReference>
<dbReference type="AlphaFoldDB" id="A0A5J9SZP8"/>
<keyword evidence="1" id="KW-0800">Toxin</keyword>
<feature type="signal peptide" evidence="2">
    <location>
        <begin position="1"/>
        <end position="22"/>
    </location>
</feature>
<name>A0A5J9SZP8_9POAL</name>
<dbReference type="OrthoDB" id="616245at2759"/>
<comment type="caution">
    <text evidence="3">The sequence shown here is derived from an EMBL/GenBank/DDBJ whole genome shotgun (WGS) entry which is preliminary data.</text>
</comment>
<dbReference type="PANTHER" id="PTHR33453">
    <property type="match status" value="1"/>
</dbReference>
<dbReference type="EMBL" id="RWGY01000051">
    <property type="protein sequence ID" value="TVU04495.1"/>
    <property type="molecule type" value="Genomic_DNA"/>
</dbReference>
<protein>
    <recommendedName>
        <fullName evidence="1">rRNA N-glycosylase</fullName>
        <ecNumber evidence="1">3.2.2.22</ecNumber>
    </recommendedName>
</protein>
<keyword evidence="2" id="KW-0732">Signal</keyword>
<dbReference type="GO" id="GO:0030598">
    <property type="term" value="F:rRNA N-glycosylase activity"/>
    <property type="evidence" value="ECO:0007669"/>
    <property type="project" value="UniProtKB-EC"/>
</dbReference>
<keyword evidence="1" id="KW-0378">Hydrolase</keyword>
<dbReference type="EC" id="3.2.2.22" evidence="1"/>
<dbReference type="GO" id="GO:0006952">
    <property type="term" value="P:defense response"/>
    <property type="evidence" value="ECO:0007669"/>
    <property type="project" value="UniProtKB-KW"/>
</dbReference>
<dbReference type="Pfam" id="PF00161">
    <property type="entry name" value="RIP"/>
    <property type="match status" value="2"/>
</dbReference>
<dbReference type="PANTHER" id="PTHR33453:SF10">
    <property type="entry name" value="RRNA N-GLYCOSYLASE"/>
    <property type="match status" value="1"/>
</dbReference>
<keyword evidence="4" id="KW-1185">Reference proteome</keyword>
<gene>
    <name evidence="3" type="ORF">EJB05_47606</name>
</gene>
<evidence type="ECO:0000256" key="2">
    <source>
        <dbReference type="SAM" id="SignalP"/>
    </source>
</evidence>
<sequence>MACNKFLSLVLIIISVVPVALGRETNIQFSATSEDHQQLYDVVKAVLSDYKPIMEVLPENEPGMDVKTHLVLRPQRSKLKSAPKDPIHLKLKGLYNDETTLYIAPDNLYVYGFMNKSGTWHMMHTVPLGRQSMLHAIHIGSWYNPHIGDPVIHKKQVQLFMSRMTMMISESLRFHVIRESFANAWDGESFATKEDCLILHQWGALSRFLMDLHFKGEWPDKKVKDVTNIKSKEEARKKVDVLVRPAEYDLM</sequence>
<comment type="catalytic activity">
    <reaction evidence="1">
        <text>Endohydrolysis of the N-glycosidic bond at one specific adenosine on the 28S rRNA.</text>
        <dbReference type="EC" id="3.2.2.22"/>
    </reaction>
</comment>
<dbReference type="InterPro" id="IPR001574">
    <property type="entry name" value="Ribosome_inactivat_prot"/>
</dbReference>
<keyword evidence="1" id="KW-0652">Protein synthesis inhibitor</keyword>
<feature type="chain" id="PRO_5023934873" description="rRNA N-glycosylase" evidence="2">
    <location>
        <begin position="23"/>
        <end position="251"/>
    </location>
</feature>
<evidence type="ECO:0000313" key="4">
    <source>
        <dbReference type="Proteomes" id="UP000324897"/>
    </source>
</evidence>
<evidence type="ECO:0000313" key="3">
    <source>
        <dbReference type="EMBL" id="TVU04495.1"/>
    </source>
</evidence>
<dbReference type="Gene3D" id="3.40.420.10">
    <property type="entry name" value="Ricin (A subunit), domain 1"/>
    <property type="match status" value="2"/>
</dbReference>
<dbReference type="Proteomes" id="UP000324897">
    <property type="component" value="Unassembled WGS sequence"/>
</dbReference>
<dbReference type="SUPFAM" id="SSF56371">
    <property type="entry name" value="Ribosome inactivating proteins (RIP)"/>
    <property type="match status" value="1"/>
</dbReference>
<accession>A0A5J9SZP8</accession>